<name>A0A6J6E8L0_9ZZZZ</name>
<reference evidence="1" key="1">
    <citation type="submission" date="2020-05" db="EMBL/GenBank/DDBJ databases">
        <authorList>
            <person name="Chiriac C."/>
            <person name="Salcher M."/>
            <person name="Ghai R."/>
            <person name="Kavagutti S V."/>
        </authorList>
    </citation>
    <scope>NUCLEOTIDE SEQUENCE</scope>
</reference>
<protein>
    <submittedName>
        <fullName evidence="1">Unannotated protein</fullName>
    </submittedName>
</protein>
<proteinExistence type="predicted"/>
<accession>A0A6J6E8L0</accession>
<sequence length="139" mass="15526">MPSPSRKVAKHSLPVSRLKIIRPVNDSVSPVATSISKPTYFSRISPRDFVRGTETGYGSISRTIKAARFSLRIRSCSGRSSSTLGFEAEPAVLSVLIGWQVYRLKHFAHELDEVQSMLNQAHGAQWFLKHPQSRVPTHL</sequence>
<organism evidence="1">
    <name type="scientific">freshwater metagenome</name>
    <dbReference type="NCBI Taxonomy" id="449393"/>
    <lineage>
        <taxon>unclassified sequences</taxon>
        <taxon>metagenomes</taxon>
        <taxon>ecological metagenomes</taxon>
    </lineage>
</organism>
<dbReference type="EMBL" id="CAEZTP010000042">
    <property type="protein sequence ID" value="CAB4572742.1"/>
    <property type="molecule type" value="Genomic_DNA"/>
</dbReference>
<gene>
    <name evidence="1" type="ORF">UFOPK1698_00648</name>
</gene>
<evidence type="ECO:0000313" key="1">
    <source>
        <dbReference type="EMBL" id="CAB4572742.1"/>
    </source>
</evidence>
<dbReference type="AlphaFoldDB" id="A0A6J6E8L0"/>